<reference evidence="4 5" key="1">
    <citation type="submission" date="2018-10" db="EMBL/GenBank/DDBJ databases">
        <title>The genome of Lysobacter enzymogenes OH11.</title>
        <authorList>
            <person name="Liu F."/>
            <person name="Zhao Y."/>
            <person name="Qian G."/>
            <person name="Chen Y."/>
            <person name="Xu H."/>
        </authorList>
    </citation>
    <scope>NUCLEOTIDE SEQUENCE [LARGE SCALE GENOMIC DNA]</scope>
    <source>
        <strain evidence="4 5">OH11</strain>
    </source>
</reference>
<accession>A0A3N2RKL7</accession>
<dbReference type="PANTHER" id="PTHR43877:SF2">
    <property type="entry name" value="AMINOALKYLPHOSPHONATE N-ACETYLTRANSFERASE-RELATED"/>
    <property type="match status" value="1"/>
</dbReference>
<dbReference type="InterPro" id="IPR050832">
    <property type="entry name" value="Bact_Acetyltransf"/>
</dbReference>
<organism evidence="4 5">
    <name type="scientific">Lysobacter enzymogenes</name>
    <dbReference type="NCBI Taxonomy" id="69"/>
    <lineage>
        <taxon>Bacteria</taxon>
        <taxon>Pseudomonadati</taxon>
        <taxon>Pseudomonadota</taxon>
        <taxon>Gammaproteobacteria</taxon>
        <taxon>Lysobacterales</taxon>
        <taxon>Lysobacteraceae</taxon>
        <taxon>Lysobacter</taxon>
    </lineage>
</organism>
<dbReference type="EMBL" id="RCTY01000019">
    <property type="protein sequence ID" value="ROU08030.1"/>
    <property type="molecule type" value="Genomic_DNA"/>
</dbReference>
<protein>
    <submittedName>
        <fullName evidence="4">GNAT family N-acetyltransferase</fullName>
    </submittedName>
</protein>
<dbReference type="PANTHER" id="PTHR43877">
    <property type="entry name" value="AMINOALKYLPHOSPHONATE N-ACETYLTRANSFERASE-RELATED-RELATED"/>
    <property type="match status" value="1"/>
</dbReference>
<dbReference type="Gene3D" id="3.40.630.30">
    <property type="match status" value="1"/>
</dbReference>
<keyword evidence="1 4" id="KW-0808">Transferase</keyword>
<dbReference type="GO" id="GO:0016747">
    <property type="term" value="F:acyltransferase activity, transferring groups other than amino-acyl groups"/>
    <property type="evidence" value="ECO:0007669"/>
    <property type="project" value="InterPro"/>
</dbReference>
<proteinExistence type="predicted"/>
<dbReference type="Pfam" id="PF00583">
    <property type="entry name" value="Acetyltransf_1"/>
    <property type="match status" value="1"/>
</dbReference>
<evidence type="ECO:0000256" key="1">
    <source>
        <dbReference type="ARBA" id="ARBA00022679"/>
    </source>
</evidence>
<feature type="domain" description="N-acetyltransferase" evidence="3">
    <location>
        <begin position="12"/>
        <end position="153"/>
    </location>
</feature>
<keyword evidence="2" id="KW-0012">Acyltransferase</keyword>
<dbReference type="SUPFAM" id="SSF55729">
    <property type="entry name" value="Acyl-CoA N-acyltransferases (Nat)"/>
    <property type="match status" value="1"/>
</dbReference>
<dbReference type="PROSITE" id="PS51186">
    <property type="entry name" value="GNAT"/>
    <property type="match status" value="1"/>
</dbReference>
<dbReference type="CDD" id="cd04301">
    <property type="entry name" value="NAT_SF"/>
    <property type="match status" value="1"/>
</dbReference>
<dbReference type="Proteomes" id="UP000275910">
    <property type="component" value="Unassembled WGS sequence"/>
</dbReference>
<comment type="caution">
    <text evidence="4">The sequence shown here is derived from an EMBL/GenBank/DDBJ whole genome shotgun (WGS) entry which is preliminary data.</text>
</comment>
<dbReference type="AlphaFoldDB" id="A0A3N2RKL7"/>
<gene>
    <name evidence="4" type="ORF">D9T17_07495</name>
</gene>
<evidence type="ECO:0000259" key="3">
    <source>
        <dbReference type="PROSITE" id="PS51186"/>
    </source>
</evidence>
<evidence type="ECO:0000313" key="5">
    <source>
        <dbReference type="Proteomes" id="UP000275910"/>
    </source>
</evidence>
<dbReference type="InterPro" id="IPR016181">
    <property type="entry name" value="Acyl_CoA_acyltransferase"/>
</dbReference>
<evidence type="ECO:0000256" key="2">
    <source>
        <dbReference type="ARBA" id="ARBA00023315"/>
    </source>
</evidence>
<sequence>MGRAAPSDQTAPTVRLAETGDASDVAELLSQLGYPCTRDEAVERIAHLREEPRHYLLLAEIDGHACGLISSHTRYSLTHGAELARITALVVARSCHGQGIGRQLLREVERRARRDGVSRVEVTSNVSRTEAHEFYRRCGYADGSLKFVKTLGD</sequence>
<name>A0A3N2RKL7_LYSEN</name>
<dbReference type="InterPro" id="IPR000182">
    <property type="entry name" value="GNAT_dom"/>
</dbReference>
<evidence type="ECO:0000313" key="4">
    <source>
        <dbReference type="EMBL" id="ROU08030.1"/>
    </source>
</evidence>
<dbReference type="RefSeq" id="WP_123646845.1">
    <property type="nucleotide sequence ID" value="NZ_RCTY01000019.1"/>
</dbReference>